<keyword evidence="2" id="KW-0378">Hydrolase</keyword>
<gene>
    <name evidence="4" type="ORF">BACCELL_02610</name>
</gene>
<reference evidence="4 5" key="2">
    <citation type="submission" date="2009-01" db="EMBL/GenBank/DDBJ databases">
        <title>Draft genome sequence of Bacteroides cellulosilyticus (DSM 14838).</title>
        <authorList>
            <person name="Sudarsanam P."/>
            <person name="Ley R."/>
            <person name="Guruge J."/>
            <person name="Turnbaugh P.J."/>
            <person name="Mahowald M."/>
            <person name="Liep D."/>
            <person name="Gordon J."/>
        </authorList>
    </citation>
    <scope>NUCLEOTIDE SEQUENCE [LARGE SCALE GENOMIC DNA]</scope>
    <source>
        <strain evidence="4 5">DSM 14838</strain>
    </source>
</reference>
<name>E2NE96_9BACE</name>
<dbReference type="Pfam" id="PF14310">
    <property type="entry name" value="Fn3-like"/>
    <property type="match status" value="1"/>
</dbReference>
<dbReference type="SMART" id="SM01217">
    <property type="entry name" value="Fn3_like"/>
    <property type="match status" value="1"/>
</dbReference>
<dbReference type="RefSeq" id="WP_007211978.1">
    <property type="nucleotide sequence ID" value="NZ_EQ973490.1"/>
</dbReference>
<comment type="similarity">
    <text evidence="1">Belongs to the glycosyl hydrolase 3 family.</text>
</comment>
<feature type="domain" description="Fibronectin type III-like" evidence="3">
    <location>
        <begin position="17"/>
        <end position="88"/>
    </location>
</feature>
<protein>
    <recommendedName>
        <fullName evidence="3">Fibronectin type III-like domain-containing protein</fullName>
    </recommendedName>
</protein>
<dbReference type="Gene3D" id="2.60.40.10">
    <property type="entry name" value="Immunoglobulins"/>
    <property type="match status" value="1"/>
</dbReference>
<dbReference type="PANTHER" id="PTHR42715">
    <property type="entry name" value="BETA-GLUCOSIDASE"/>
    <property type="match status" value="1"/>
</dbReference>
<dbReference type="AlphaFoldDB" id="E2NE96"/>
<evidence type="ECO:0000256" key="1">
    <source>
        <dbReference type="ARBA" id="ARBA00005336"/>
    </source>
</evidence>
<dbReference type="HOGENOM" id="CLU_1999260_0_0_10"/>
<reference evidence="4 5" key="1">
    <citation type="submission" date="2008-12" db="EMBL/GenBank/DDBJ databases">
        <authorList>
            <person name="Fulton L."/>
            <person name="Clifton S."/>
            <person name="Fulton B."/>
            <person name="Xu J."/>
            <person name="Minx P."/>
            <person name="Pepin K.H."/>
            <person name="Johnson M."/>
            <person name="Bhonagiri V."/>
            <person name="Nash W.E."/>
            <person name="Mardis E.R."/>
            <person name="Wilson R.K."/>
        </authorList>
    </citation>
    <scope>NUCLEOTIDE SEQUENCE [LARGE SCALE GENOMIC DNA]</scope>
    <source>
        <strain evidence="4 5">DSM 14838</strain>
    </source>
</reference>
<evidence type="ECO:0000259" key="3">
    <source>
        <dbReference type="SMART" id="SM01217"/>
    </source>
</evidence>
<organism evidence="4 5">
    <name type="scientific">Bacteroides cellulosilyticus DSM 14838</name>
    <dbReference type="NCBI Taxonomy" id="537012"/>
    <lineage>
        <taxon>Bacteria</taxon>
        <taxon>Pseudomonadati</taxon>
        <taxon>Bacteroidota</taxon>
        <taxon>Bacteroidia</taxon>
        <taxon>Bacteroidales</taxon>
        <taxon>Bacteroidaceae</taxon>
        <taxon>Bacteroides</taxon>
    </lineage>
</organism>
<dbReference type="InterPro" id="IPR050288">
    <property type="entry name" value="Cellulose_deg_GH3"/>
</dbReference>
<dbReference type="PANTHER" id="PTHR42715:SF10">
    <property type="entry name" value="BETA-GLUCOSIDASE"/>
    <property type="match status" value="1"/>
</dbReference>
<dbReference type="EMBL" id="ACCH01000186">
    <property type="protein sequence ID" value="EEF89755.1"/>
    <property type="molecule type" value="Genomic_DNA"/>
</dbReference>
<dbReference type="InterPro" id="IPR026891">
    <property type="entry name" value="Fn3-like"/>
</dbReference>
<accession>E2NE96</accession>
<sequence>MKVQITITNKGEYPGKEVVQLYLKAPAIRLEKPVNELKGFAKTKLLQSGESQVLEFELDSSSLASYDASLSSWIAEKGKYTIQMGASSLDIRKKATFKLVDDILVERCHTVLPLKREIKELTHK</sequence>
<dbReference type="Proteomes" id="UP000003711">
    <property type="component" value="Unassembled WGS sequence"/>
</dbReference>
<evidence type="ECO:0000256" key="2">
    <source>
        <dbReference type="ARBA" id="ARBA00022801"/>
    </source>
</evidence>
<dbReference type="InterPro" id="IPR013783">
    <property type="entry name" value="Ig-like_fold"/>
</dbReference>
<evidence type="ECO:0000313" key="4">
    <source>
        <dbReference type="EMBL" id="EEF89755.1"/>
    </source>
</evidence>
<comment type="caution">
    <text evidence="4">The sequence shown here is derived from an EMBL/GenBank/DDBJ whole genome shotgun (WGS) entry which is preliminary data.</text>
</comment>
<evidence type="ECO:0000313" key="5">
    <source>
        <dbReference type="Proteomes" id="UP000003711"/>
    </source>
</evidence>
<dbReference type="GO" id="GO:0008422">
    <property type="term" value="F:beta-glucosidase activity"/>
    <property type="evidence" value="ECO:0007669"/>
    <property type="project" value="UniProtKB-ARBA"/>
</dbReference>
<proteinExistence type="inferred from homology"/>
<dbReference type="FunFam" id="2.60.40.10:FF:000495">
    <property type="entry name" value="Periplasmic beta-glucosidase"/>
    <property type="match status" value="1"/>
</dbReference>